<organism evidence="1 2">
    <name type="scientific">Sporosarcina jeotgali</name>
    <dbReference type="NCBI Taxonomy" id="3020056"/>
    <lineage>
        <taxon>Bacteria</taxon>
        <taxon>Bacillati</taxon>
        <taxon>Bacillota</taxon>
        <taxon>Bacilli</taxon>
        <taxon>Bacillales</taxon>
        <taxon>Caryophanaceae</taxon>
        <taxon>Sporosarcina</taxon>
    </lineage>
</organism>
<accession>A0ABZ0KS94</accession>
<name>A0ABZ0KS94_9BACL</name>
<reference evidence="1 2" key="1">
    <citation type="submission" date="2023-01" db="EMBL/GenBank/DDBJ databases">
        <title>Sporosarcina sp. nov., isolated from Korean tranditional fermented seafood 'Jeotgal'.</title>
        <authorList>
            <person name="Yang A.-I."/>
        </authorList>
    </citation>
    <scope>NUCLEOTIDE SEQUENCE [LARGE SCALE GENOMIC DNA]</scope>
    <source>
        <strain evidence="1 2">B2O-1</strain>
    </source>
</reference>
<keyword evidence="2" id="KW-1185">Reference proteome</keyword>
<dbReference type="Proteomes" id="UP001303532">
    <property type="component" value="Chromosome"/>
</dbReference>
<proteinExistence type="predicted"/>
<dbReference type="EMBL" id="CP116341">
    <property type="protein sequence ID" value="WOV83050.1"/>
    <property type="molecule type" value="Genomic_DNA"/>
</dbReference>
<dbReference type="RefSeq" id="WP_323690722.1">
    <property type="nucleotide sequence ID" value="NZ_CP116341.1"/>
</dbReference>
<evidence type="ECO:0000313" key="1">
    <source>
        <dbReference type="EMBL" id="WOV83050.1"/>
    </source>
</evidence>
<evidence type="ECO:0000313" key="2">
    <source>
        <dbReference type="Proteomes" id="UP001303532"/>
    </source>
</evidence>
<protein>
    <submittedName>
        <fullName evidence="1">Uncharacterized protein</fullName>
    </submittedName>
</protein>
<sequence>MNITSISSQQVTPQYLKNLNTKPEAESSSFVVEEAVVNTKPKDSSALYKELSAKYDVRNSTFDEMVKISTALYEAGEISLLDHSFLTFDFERAEHNLRRLDPSRVSADFSLYETPTNAHGQRDWIAEYKARAEKDFSFGNLIGHQHSTKISNILERLSR</sequence>
<gene>
    <name evidence="1" type="ORF">PGH26_08870</name>
</gene>